<dbReference type="SUPFAM" id="SSF47769">
    <property type="entry name" value="SAM/Pointed domain"/>
    <property type="match status" value="1"/>
</dbReference>
<protein>
    <recommendedName>
        <fullName evidence="2">SAM domain-containing protein</fullName>
    </recommendedName>
</protein>
<name>A0ABN8P9G8_9CNID</name>
<comment type="caution">
    <text evidence="3">The sequence shown here is derived from an EMBL/GenBank/DDBJ whole genome shotgun (WGS) entry which is preliminary data.</text>
</comment>
<dbReference type="SMART" id="SM00454">
    <property type="entry name" value="SAM"/>
    <property type="match status" value="1"/>
</dbReference>
<organism evidence="3 4">
    <name type="scientific">Porites lobata</name>
    <dbReference type="NCBI Taxonomy" id="104759"/>
    <lineage>
        <taxon>Eukaryota</taxon>
        <taxon>Metazoa</taxon>
        <taxon>Cnidaria</taxon>
        <taxon>Anthozoa</taxon>
        <taxon>Hexacorallia</taxon>
        <taxon>Scleractinia</taxon>
        <taxon>Fungiina</taxon>
        <taxon>Poritidae</taxon>
        <taxon>Porites</taxon>
    </lineage>
</organism>
<feature type="compositionally biased region" description="Low complexity" evidence="1">
    <location>
        <begin position="250"/>
        <end position="266"/>
    </location>
</feature>
<dbReference type="Proteomes" id="UP001159405">
    <property type="component" value="Unassembled WGS sequence"/>
</dbReference>
<feature type="region of interest" description="Disordered" evidence="1">
    <location>
        <begin position="1"/>
        <end position="36"/>
    </location>
</feature>
<evidence type="ECO:0000313" key="4">
    <source>
        <dbReference type="Proteomes" id="UP001159405"/>
    </source>
</evidence>
<evidence type="ECO:0000313" key="3">
    <source>
        <dbReference type="EMBL" id="CAH3138051.1"/>
    </source>
</evidence>
<sequence>MPPERRRSEESGDLDSSGDTLSVDEESPVETQSDVLPVSLKRSKSVLVPKRESNDNAKDWDVQEVKEWAKSMFNEEVAANFEREEIDGTTLQSERIKTDESMNSLGVTTIGKKNKFVVAVQTLFGKALMEPHRTSTKRSRLEPLTCYDEIDRILTNREKDELSSMDRSIYNTKKKRIIAFTKTVWPEDEPAPWFRGNTESTKKLLEIVEQLSEDDTYTFLKAGLGRKAIEEIIIKHMQERRRKENNPLNDSDNSSGSQDSKLSSASARNEKVKNYESYFNDGLTLMSSTAIILAWLDKPAISDVTLQALKEEAKQLGLNLLRNKDKNTHIKAVASTLLKKGKVTISESVDLQKISTDDVKLTKI</sequence>
<gene>
    <name evidence="3" type="ORF">PLOB_00039924</name>
</gene>
<feature type="compositionally biased region" description="Basic and acidic residues" evidence="1">
    <location>
        <begin position="1"/>
        <end position="10"/>
    </location>
</feature>
<dbReference type="EMBL" id="CALNXK010000060">
    <property type="protein sequence ID" value="CAH3138051.1"/>
    <property type="molecule type" value="Genomic_DNA"/>
</dbReference>
<feature type="domain" description="SAM" evidence="2">
    <location>
        <begin position="60"/>
        <end position="126"/>
    </location>
</feature>
<dbReference type="InterPro" id="IPR001660">
    <property type="entry name" value="SAM"/>
</dbReference>
<evidence type="ECO:0000259" key="2">
    <source>
        <dbReference type="PROSITE" id="PS50105"/>
    </source>
</evidence>
<reference evidence="3 4" key="1">
    <citation type="submission" date="2022-05" db="EMBL/GenBank/DDBJ databases">
        <authorList>
            <consortium name="Genoscope - CEA"/>
            <person name="William W."/>
        </authorList>
    </citation>
    <scope>NUCLEOTIDE SEQUENCE [LARGE SCALE GENOMIC DNA]</scope>
</reference>
<keyword evidence="4" id="KW-1185">Reference proteome</keyword>
<accession>A0ABN8P9G8</accession>
<feature type="region of interest" description="Disordered" evidence="1">
    <location>
        <begin position="238"/>
        <end position="268"/>
    </location>
</feature>
<evidence type="ECO:0000256" key="1">
    <source>
        <dbReference type="SAM" id="MobiDB-lite"/>
    </source>
</evidence>
<dbReference type="PROSITE" id="PS50105">
    <property type="entry name" value="SAM_DOMAIN"/>
    <property type="match status" value="1"/>
</dbReference>
<proteinExistence type="predicted"/>
<dbReference type="Gene3D" id="1.10.150.50">
    <property type="entry name" value="Transcription Factor, Ets-1"/>
    <property type="match status" value="1"/>
</dbReference>
<dbReference type="InterPro" id="IPR013761">
    <property type="entry name" value="SAM/pointed_sf"/>
</dbReference>